<reference evidence="1" key="1">
    <citation type="submission" date="2020-10" db="EMBL/GenBank/DDBJ databases">
        <title>High-Quality Genome Resource of Clonostachys rosea strain S41 by Oxford Nanopore Long-Read Sequencing.</title>
        <authorList>
            <person name="Wang H."/>
        </authorList>
    </citation>
    <scope>NUCLEOTIDE SEQUENCE</scope>
    <source>
        <strain evidence="1">S41</strain>
    </source>
</reference>
<dbReference type="AlphaFoldDB" id="A0A8H7NK88"/>
<gene>
    <name evidence="1" type="ORF">IM811_008495</name>
</gene>
<proteinExistence type="predicted"/>
<accession>A0A8H7NK88</accession>
<protein>
    <submittedName>
        <fullName evidence="1">Uncharacterized protein</fullName>
    </submittedName>
</protein>
<dbReference type="Proteomes" id="UP000616885">
    <property type="component" value="Unassembled WGS sequence"/>
</dbReference>
<name>A0A8H7NK88_BIOOC</name>
<comment type="caution">
    <text evidence="1">The sequence shown here is derived from an EMBL/GenBank/DDBJ whole genome shotgun (WGS) entry which is preliminary data.</text>
</comment>
<organism evidence="1 2">
    <name type="scientific">Bionectria ochroleuca</name>
    <name type="common">Gliocladium roseum</name>
    <dbReference type="NCBI Taxonomy" id="29856"/>
    <lineage>
        <taxon>Eukaryota</taxon>
        <taxon>Fungi</taxon>
        <taxon>Dikarya</taxon>
        <taxon>Ascomycota</taxon>
        <taxon>Pezizomycotina</taxon>
        <taxon>Sordariomycetes</taxon>
        <taxon>Hypocreomycetidae</taxon>
        <taxon>Hypocreales</taxon>
        <taxon>Bionectriaceae</taxon>
        <taxon>Clonostachys</taxon>
    </lineage>
</organism>
<sequence>MGWDWEAMAKGLAHTAINQPTGEWFAATDLCLFDEALMVDDAGTYLILPLPGPFWKCHLVILAMEMKGNGWEDDEPGPLQLLRDGAKGQVFCFCSVGVGPFTSVISSHAGRGAQ</sequence>
<evidence type="ECO:0000313" key="1">
    <source>
        <dbReference type="EMBL" id="KAF9757551.1"/>
    </source>
</evidence>
<evidence type="ECO:0000313" key="2">
    <source>
        <dbReference type="Proteomes" id="UP000616885"/>
    </source>
</evidence>
<dbReference type="EMBL" id="JADCTT010000002">
    <property type="protein sequence ID" value="KAF9757551.1"/>
    <property type="molecule type" value="Genomic_DNA"/>
</dbReference>